<dbReference type="NCBIfam" id="TIGR01254">
    <property type="entry name" value="sfuA"/>
    <property type="match status" value="1"/>
</dbReference>
<gene>
    <name evidence="3" type="ORF">HMPREF9021_01544</name>
</gene>
<evidence type="ECO:0000256" key="1">
    <source>
        <dbReference type="ARBA" id="ARBA00022729"/>
    </source>
</evidence>
<feature type="signal peptide" evidence="2">
    <location>
        <begin position="1"/>
        <end position="21"/>
    </location>
</feature>
<organism evidence="3 4">
    <name type="scientific">Simonsiella muelleri ATCC 29453</name>
    <dbReference type="NCBI Taxonomy" id="641147"/>
    <lineage>
        <taxon>Bacteria</taxon>
        <taxon>Pseudomonadati</taxon>
        <taxon>Pseudomonadota</taxon>
        <taxon>Betaproteobacteria</taxon>
        <taxon>Neisseriales</taxon>
        <taxon>Neisseriaceae</taxon>
        <taxon>Simonsiella</taxon>
    </lineage>
</organism>
<dbReference type="OrthoDB" id="5412681at2"/>
<dbReference type="PANTHER" id="PTHR30006:SF2">
    <property type="entry name" value="ABC TRANSPORTER SUBSTRATE-BINDING PROTEIN"/>
    <property type="match status" value="1"/>
</dbReference>
<protein>
    <submittedName>
        <fullName evidence="3">ABC transporter periplasmic binding protein, thiB subfamily</fullName>
    </submittedName>
</protein>
<reference evidence="3 4" key="1">
    <citation type="submission" date="2010-03" db="EMBL/GenBank/DDBJ databases">
        <authorList>
            <consortium name="The Broad Institute Genome Sequencing Platform"/>
            <person name="Ward D."/>
            <person name="Earl A."/>
            <person name="Feldgarden M."/>
            <person name="Gevers D."/>
            <person name="Young S."/>
            <person name="Zeng Q."/>
            <person name="Koehrsen M."/>
            <person name="Alvarado L."/>
            <person name="Berlin A.M."/>
            <person name="Borenstein D."/>
            <person name="Chapman S.B."/>
            <person name="Chen Z."/>
            <person name="Engels R."/>
            <person name="Freedman E."/>
            <person name="Gellesch M."/>
            <person name="Goldberg J."/>
            <person name="Griggs A."/>
            <person name="Gujja S."/>
            <person name="Heilman E.R."/>
            <person name="Heiman D.I."/>
            <person name="Hepburn T.A."/>
            <person name="Howarth C."/>
            <person name="Jen D."/>
            <person name="Larson L."/>
            <person name="Mehta T."/>
            <person name="Park D."/>
            <person name="Pearson M."/>
            <person name="Richards J."/>
            <person name="Roberts A."/>
            <person name="Saif S."/>
            <person name="Shea T.D."/>
            <person name="Shenoy N."/>
            <person name="Sisk P."/>
            <person name="Stolte C."/>
            <person name="Sykes S.N."/>
            <person name="Walk T."/>
            <person name="White J."/>
            <person name="Yandava C."/>
            <person name="Izard J."/>
            <person name="Baranova O.V."/>
            <person name="Blanton J.M."/>
            <person name="Tanner A.C."/>
            <person name="Dewhirst F."/>
            <person name="Haas B."/>
            <person name="Nusbaum C."/>
            <person name="Birren B."/>
        </authorList>
    </citation>
    <scope>NUCLEOTIDE SEQUENCE [LARGE SCALE GENOMIC DNA]</scope>
    <source>
        <strain evidence="3 4">ATCC 29453</strain>
    </source>
</reference>
<dbReference type="GO" id="GO:0030976">
    <property type="term" value="F:thiamine pyrophosphate binding"/>
    <property type="evidence" value="ECO:0007669"/>
    <property type="project" value="TreeGrafter"/>
</dbReference>
<dbReference type="EMBL" id="ADCY02000044">
    <property type="protein sequence ID" value="EFG30575.1"/>
    <property type="molecule type" value="Genomic_DNA"/>
</dbReference>
<dbReference type="HOGENOM" id="CLU_026974_6_1_4"/>
<dbReference type="eggNOG" id="COG4143">
    <property type="taxonomic scope" value="Bacteria"/>
</dbReference>
<dbReference type="KEGG" id="smur:BWP33_11320"/>
<dbReference type="Gene3D" id="3.40.190.10">
    <property type="entry name" value="Periplasmic binding protein-like II"/>
    <property type="match status" value="2"/>
</dbReference>
<dbReference type="InterPro" id="IPR005948">
    <property type="entry name" value="ThiB-like"/>
</dbReference>
<reference evidence="3 4" key="2">
    <citation type="submission" date="2011-10" db="EMBL/GenBank/DDBJ databases">
        <title>The Genome Sequence of Simonsiella muelleri ATCC 29453.</title>
        <authorList>
            <consortium name="The Broad Institute Genome Sequencing Platform"/>
            <consortium name="The Broad Institute Genome Sequencing Center for Infectious Disease"/>
            <person name="Earl A."/>
            <person name="Ward D."/>
            <person name="Feldgarden M."/>
            <person name="Gevers D."/>
            <person name="Izard J."/>
            <person name="Baranova O.V."/>
            <person name="Blanton J.M."/>
            <person name="Tanner A.C."/>
            <person name="Dewhirst F."/>
            <person name="Young S.K."/>
            <person name="Zeng Q."/>
            <person name="Gargeya S."/>
            <person name="Fitzgerald M."/>
            <person name="Haas B."/>
            <person name="Abouelleil A."/>
            <person name="Alvarado L."/>
            <person name="Arachchi H.M."/>
            <person name="Berlin A."/>
            <person name="Brown A."/>
            <person name="Chapman S.B."/>
            <person name="Chen Z."/>
            <person name="Dunbar C."/>
            <person name="Freedman E."/>
            <person name="Gearin G."/>
            <person name="Goldberg J."/>
            <person name="Griggs A."/>
            <person name="Gujja S."/>
            <person name="Heiman D."/>
            <person name="Howarth C."/>
            <person name="Larson L."/>
            <person name="Lui A."/>
            <person name="MacDonald P.J.P."/>
            <person name="Montmayeur A."/>
            <person name="Murphy C."/>
            <person name="Neiman D."/>
            <person name="Pearson M."/>
            <person name="Priest M."/>
            <person name="Roberts A."/>
            <person name="Saif S."/>
            <person name="Shea T."/>
            <person name="Shenoy N."/>
            <person name="Sisk P."/>
            <person name="Stolte C."/>
            <person name="Sykes S."/>
            <person name="Wortman J."/>
            <person name="Nusbaum C."/>
            <person name="Birren B."/>
        </authorList>
    </citation>
    <scope>NUCLEOTIDE SEQUENCE [LARGE SCALE GENOMIC DNA]</scope>
    <source>
        <strain evidence="3 4">ATCC 29453</strain>
    </source>
</reference>
<evidence type="ECO:0000313" key="4">
    <source>
        <dbReference type="Proteomes" id="UP000017813"/>
    </source>
</evidence>
<dbReference type="PANTHER" id="PTHR30006">
    <property type="entry name" value="THIAMINE-BINDING PERIPLASMIC PROTEIN-RELATED"/>
    <property type="match status" value="1"/>
</dbReference>
<evidence type="ECO:0000256" key="2">
    <source>
        <dbReference type="SAM" id="SignalP"/>
    </source>
</evidence>
<name>V9HKN2_9NEIS</name>
<dbReference type="Pfam" id="PF13343">
    <property type="entry name" value="SBP_bac_6"/>
    <property type="match status" value="1"/>
</dbReference>
<dbReference type="Proteomes" id="UP000017813">
    <property type="component" value="Unassembled WGS sequence"/>
</dbReference>
<keyword evidence="4" id="KW-1185">Reference proteome</keyword>
<dbReference type="AlphaFoldDB" id="V9HKN2"/>
<feature type="chain" id="PRO_5030178959" evidence="2">
    <location>
        <begin position="22"/>
        <end position="335"/>
    </location>
</feature>
<comment type="caution">
    <text evidence="3">The sequence shown here is derived from an EMBL/GenBank/DDBJ whole genome shotgun (WGS) entry which is preliminary data.</text>
</comment>
<dbReference type="RefSeq" id="WP_002642365.1">
    <property type="nucleotide sequence ID" value="NZ_CP019448.1"/>
</dbReference>
<dbReference type="GO" id="GO:0030975">
    <property type="term" value="F:thiamine binding"/>
    <property type="evidence" value="ECO:0007669"/>
    <property type="project" value="InterPro"/>
</dbReference>
<evidence type="ECO:0000313" key="3">
    <source>
        <dbReference type="EMBL" id="EFG30575.1"/>
    </source>
</evidence>
<proteinExistence type="predicted"/>
<sequence>MKSNRILSTIITLLLANQALAATEIRLATHDSFDLPKELIAEFEQKNDAKISIIKAGDGNELLNKLIISKRKPIADVVYGLDNGNILKANAENLLADKQPESAPTVVSMPHALAVDFGFVAINYDKKWFKEKGLALPKTLADLAKPEYKNLLVTPNPATSTPAMAFLLANIGGLGEEQAFDWWKQMRNNGVKVTKGWSEAYYKEFSLNGGSRPMMVGYSSSPAAEVFYSKGKLSTPNMGNLFLVGGVYRQMEGVAVLNGAQQPELAAKLAQYLQSDKVQRAVPTSMWVYPAVKNVPLAAVMVHSSVPTAHYAPHDKRVFANYKTWLSRWNKTVLK</sequence>
<dbReference type="GO" id="GO:0015888">
    <property type="term" value="P:thiamine transport"/>
    <property type="evidence" value="ECO:0007669"/>
    <property type="project" value="InterPro"/>
</dbReference>
<dbReference type="CDD" id="cd13545">
    <property type="entry name" value="PBP2_TbpA"/>
    <property type="match status" value="1"/>
</dbReference>
<dbReference type="SUPFAM" id="SSF53850">
    <property type="entry name" value="Periplasmic binding protein-like II"/>
    <property type="match status" value="1"/>
</dbReference>
<accession>V9HKN2</accession>
<keyword evidence="1 2" id="KW-0732">Signal</keyword>
<dbReference type="GO" id="GO:0030288">
    <property type="term" value="C:outer membrane-bounded periplasmic space"/>
    <property type="evidence" value="ECO:0007669"/>
    <property type="project" value="TreeGrafter"/>
</dbReference>